<dbReference type="KEGG" id="plm:Plim_0371"/>
<keyword evidence="2" id="KW-1185">Reference proteome</keyword>
<name>D5SPJ2_PLAL2</name>
<sequence>MASNMARRLLRASDSRLLSRDLPHLPLNEVGQTRLYRKIEERFNSFQQSILRSEIMHRSDETTSETATRTTRTV</sequence>
<dbReference type="STRING" id="521674.Plim_0371"/>
<evidence type="ECO:0000313" key="2">
    <source>
        <dbReference type="Proteomes" id="UP000002220"/>
    </source>
</evidence>
<dbReference type="Proteomes" id="UP000002220">
    <property type="component" value="Chromosome"/>
</dbReference>
<dbReference type="HOGENOM" id="CLU_2684645_0_0_0"/>
<dbReference type="AlphaFoldDB" id="D5SPJ2"/>
<reference evidence="1 2" key="1">
    <citation type="journal article" date="2010" name="Stand. Genomic Sci.">
        <title>Complete genome sequence of Planctomyces limnophilus type strain (Mu 290).</title>
        <authorList>
            <person name="Labutti K."/>
            <person name="Sikorski J."/>
            <person name="Schneider S."/>
            <person name="Nolan M."/>
            <person name="Lucas S."/>
            <person name="Glavina Del Rio T."/>
            <person name="Tice H."/>
            <person name="Cheng J.F."/>
            <person name="Goodwin L."/>
            <person name="Pitluck S."/>
            <person name="Liolios K."/>
            <person name="Ivanova N."/>
            <person name="Mavromatis K."/>
            <person name="Mikhailova N."/>
            <person name="Pati A."/>
            <person name="Chen A."/>
            <person name="Palaniappan K."/>
            <person name="Land M."/>
            <person name="Hauser L."/>
            <person name="Chang Y.J."/>
            <person name="Jeffries C.D."/>
            <person name="Tindall B.J."/>
            <person name="Rohde M."/>
            <person name="Goker M."/>
            <person name="Woyke T."/>
            <person name="Bristow J."/>
            <person name="Eisen J.A."/>
            <person name="Markowitz V."/>
            <person name="Hugenholtz P."/>
            <person name="Kyrpides N.C."/>
            <person name="Klenk H.P."/>
            <person name="Lapidus A."/>
        </authorList>
    </citation>
    <scope>NUCLEOTIDE SEQUENCE [LARGE SCALE GENOMIC DNA]</scope>
    <source>
        <strain evidence="2">ATCC 43296 / DSM 3776 / IFAM 1008 / Mu 290</strain>
    </source>
</reference>
<protein>
    <submittedName>
        <fullName evidence="1">Uncharacterized protein</fullName>
    </submittedName>
</protein>
<organism evidence="1 2">
    <name type="scientific">Planctopirus limnophila (strain ATCC 43296 / DSM 3776 / IFAM 1008 / Mu 290)</name>
    <name type="common">Planctomyces limnophilus</name>
    <dbReference type="NCBI Taxonomy" id="521674"/>
    <lineage>
        <taxon>Bacteria</taxon>
        <taxon>Pseudomonadati</taxon>
        <taxon>Planctomycetota</taxon>
        <taxon>Planctomycetia</taxon>
        <taxon>Planctomycetales</taxon>
        <taxon>Planctomycetaceae</taxon>
        <taxon>Planctopirus</taxon>
    </lineage>
</organism>
<accession>D5SPJ2</accession>
<evidence type="ECO:0000313" key="1">
    <source>
        <dbReference type="EMBL" id="ADG66222.1"/>
    </source>
</evidence>
<dbReference type="EMBL" id="CP001744">
    <property type="protein sequence ID" value="ADG66222.1"/>
    <property type="molecule type" value="Genomic_DNA"/>
</dbReference>
<gene>
    <name evidence="1" type="ordered locus">Plim_0371</name>
</gene>
<proteinExistence type="predicted"/>